<gene>
    <name evidence="1" type="ORF">G9272_16845</name>
</gene>
<sequence>MPTTATGNLFTVIRHWPDLTEALGAKSAPTWPPAGRMSDFVRDLEQRDAEQLATERQRSAELRALERDPGQIGERPIPIRLTVHETMTTVQGDLVECADQVAAAVQRHVIGQLPKGYPLTARQRRELEIMRDRRDPRRWSWTKTRPDAPYAALWLLARVQGAPGPFRPLDVRQLDQVSAVARQAARMVEAALDLGEGRAYLARPCPLCGGRLAMYGGAGAVPVARCGTCGHVWGGSKLTAPA</sequence>
<proteinExistence type="predicted"/>
<keyword evidence="2" id="KW-1185">Reference proteome</keyword>
<dbReference type="EMBL" id="CP049838">
    <property type="protein sequence ID" value="QJT01772.1"/>
    <property type="molecule type" value="Genomic_DNA"/>
</dbReference>
<dbReference type="AlphaFoldDB" id="A0A6M4WPI2"/>
<reference evidence="1" key="1">
    <citation type="submission" date="2020-03" db="EMBL/GenBank/DDBJ databases">
        <title>Molecular networking-based the target discovery of potent antiproliferative macrolactams: 5/6/7/16 polycyclic ansamycins and glycosylated trienomycin from Streptomyces cacaoi subsp. asoensis.</title>
        <authorList>
            <person name="Liu L.-L."/>
        </authorList>
    </citation>
    <scope>NUCLEOTIDE SEQUENCE [LARGE SCALE GENOMIC DNA]</scope>
    <source>
        <strain evidence="1">H2S5</strain>
    </source>
</reference>
<dbReference type="RefSeq" id="WP_171397326.1">
    <property type="nucleotide sequence ID" value="NZ_CP049838.1"/>
</dbReference>
<dbReference type="Proteomes" id="UP000502665">
    <property type="component" value="Chromosome"/>
</dbReference>
<evidence type="ECO:0000313" key="1">
    <source>
        <dbReference type="EMBL" id="QJT01772.1"/>
    </source>
</evidence>
<name>A0A6M4WPI2_9ACTN</name>
<protein>
    <submittedName>
        <fullName evidence="1">Uncharacterized protein</fullName>
    </submittedName>
</protein>
<evidence type="ECO:0000313" key="2">
    <source>
        <dbReference type="Proteomes" id="UP000502665"/>
    </source>
</evidence>
<organism evidence="1 2">
    <name type="scientific">Streptomyces asoensis</name>
    <dbReference type="NCBI Taxonomy" id="249586"/>
    <lineage>
        <taxon>Bacteria</taxon>
        <taxon>Bacillati</taxon>
        <taxon>Actinomycetota</taxon>
        <taxon>Actinomycetes</taxon>
        <taxon>Kitasatosporales</taxon>
        <taxon>Streptomycetaceae</taxon>
        <taxon>Streptomyces</taxon>
    </lineage>
</organism>
<accession>A0A6M4WPI2</accession>